<feature type="region of interest" description="Disordered" evidence="1">
    <location>
        <begin position="130"/>
        <end position="163"/>
    </location>
</feature>
<dbReference type="EMBL" id="GBEZ01024272">
    <property type="protein sequence ID" value="JAC62697.1"/>
    <property type="molecule type" value="Transcribed_RNA"/>
</dbReference>
<dbReference type="AlphaFoldDB" id="A0A061QPY7"/>
<evidence type="ECO:0000313" key="2">
    <source>
        <dbReference type="EMBL" id="JAC62697.1"/>
    </source>
</evidence>
<evidence type="ECO:0000256" key="1">
    <source>
        <dbReference type="SAM" id="MobiDB-lite"/>
    </source>
</evidence>
<proteinExistence type="predicted"/>
<reference evidence="2" key="1">
    <citation type="submission" date="2014-05" db="EMBL/GenBank/DDBJ databases">
        <title>The transcriptome of the halophilic microalga Tetraselmis sp. GSL018 isolated from the Great Salt Lake, Utah.</title>
        <authorList>
            <person name="Jinkerson R.E."/>
            <person name="D'Adamo S."/>
            <person name="Posewitz M.C."/>
        </authorList>
    </citation>
    <scope>NUCLEOTIDE SEQUENCE</scope>
    <source>
        <strain evidence="2">GSL018</strain>
    </source>
</reference>
<gene>
    <name evidence="2" type="ORF">TSPGSL018_22578</name>
</gene>
<sequence length="163" mass="17209">RPPLRGGRPRGRGGGLHGAPLPAALSNRAAARLRTGDFQESVKDCNEGLVCLLEGLGAPGLSSEGLGEWVGQRLLPRAAEGAPVDDPWGPGRPQRVSLQRLLARRGAAFSHMRLYGDAAADLTTAAEVCRSGGDDSQAASLRQDADRVRQLAQEARPREESAE</sequence>
<accession>A0A061QPY7</accession>
<dbReference type="SUPFAM" id="SSF48452">
    <property type="entry name" value="TPR-like"/>
    <property type="match status" value="1"/>
</dbReference>
<dbReference type="InterPro" id="IPR052004">
    <property type="entry name" value="Dynein_assembly_factor_4"/>
</dbReference>
<name>A0A061QPY7_9CHLO</name>
<feature type="non-terminal residue" evidence="2">
    <location>
        <position position="1"/>
    </location>
</feature>
<dbReference type="GO" id="GO:0036158">
    <property type="term" value="P:outer dynein arm assembly"/>
    <property type="evidence" value="ECO:0007669"/>
    <property type="project" value="TreeGrafter"/>
</dbReference>
<dbReference type="GO" id="GO:0036159">
    <property type="term" value="P:inner dynein arm assembly"/>
    <property type="evidence" value="ECO:0007669"/>
    <property type="project" value="TreeGrafter"/>
</dbReference>
<dbReference type="Gene3D" id="1.25.40.10">
    <property type="entry name" value="Tetratricopeptide repeat domain"/>
    <property type="match status" value="1"/>
</dbReference>
<feature type="compositionally biased region" description="Basic and acidic residues" evidence="1">
    <location>
        <begin position="143"/>
        <end position="163"/>
    </location>
</feature>
<feature type="region of interest" description="Disordered" evidence="1">
    <location>
        <begin position="1"/>
        <end position="21"/>
    </location>
</feature>
<dbReference type="PANTHER" id="PTHR46492">
    <property type="entry name" value="DYNEIN ASSEMBLY FACTOR 4, AXONEMAL"/>
    <property type="match status" value="1"/>
</dbReference>
<organism evidence="2">
    <name type="scientific">Tetraselmis sp. GSL018</name>
    <dbReference type="NCBI Taxonomy" id="582737"/>
    <lineage>
        <taxon>Eukaryota</taxon>
        <taxon>Viridiplantae</taxon>
        <taxon>Chlorophyta</taxon>
        <taxon>core chlorophytes</taxon>
        <taxon>Chlorodendrophyceae</taxon>
        <taxon>Chlorodendrales</taxon>
        <taxon>Chlorodendraceae</taxon>
        <taxon>Tetraselmis</taxon>
    </lineage>
</organism>
<dbReference type="PANTHER" id="PTHR46492:SF1">
    <property type="entry name" value="DYNEIN AXONEMAL ASSEMBLY FACTOR 4"/>
    <property type="match status" value="1"/>
</dbReference>
<protein>
    <submittedName>
        <fullName evidence="2">Uncharacterized protein</fullName>
    </submittedName>
</protein>
<dbReference type="InterPro" id="IPR011990">
    <property type="entry name" value="TPR-like_helical_dom_sf"/>
</dbReference>
<dbReference type="GO" id="GO:0003341">
    <property type="term" value="P:cilium movement"/>
    <property type="evidence" value="ECO:0007669"/>
    <property type="project" value="TreeGrafter"/>
</dbReference>